<reference evidence="3" key="1">
    <citation type="submission" date="2023-03" db="EMBL/GenBank/DDBJ databases">
        <title>Massive genome expansion in bonnet fungi (Mycena s.s.) driven by repeated elements and novel gene families across ecological guilds.</title>
        <authorList>
            <consortium name="Lawrence Berkeley National Laboratory"/>
            <person name="Harder C.B."/>
            <person name="Miyauchi S."/>
            <person name="Viragh M."/>
            <person name="Kuo A."/>
            <person name="Thoen E."/>
            <person name="Andreopoulos B."/>
            <person name="Lu D."/>
            <person name="Skrede I."/>
            <person name="Drula E."/>
            <person name="Henrissat B."/>
            <person name="Morin E."/>
            <person name="Kohler A."/>
            <person name="Barry K."/>
            <person name="LaButti K."/>
            <person name="Morin E."/>
            <person name="Salamov A."/>
            <person name="Lipzen A."/>
            <person name="Mereny Z."/>
            <person name="Hegedus B."/>
            <person name="Baldrian P."/>
            <person name="Stursova M."/>
            <person name="Weitz H."/>
            <person name="Taylor A."/>
            <person name="Grigoriev I.V."/>
            <person name="Nagy L.G."/>
            <person name="Martin F."/>
            <person name="Kauserud H."/>
        </authorList>
    </citation>
    <scope>NUCLEOTIDE SEQUENCE</scope>
    <source>
        <strain evidence="3">CBHHK188m</strain>
    </source>
</reference>
<feature type="compositionally biased region" description="Low complexity" evidence="1">
    <location>
        <begin position="1"/>
        <end position="27"/>
    </location>
</feature>
<feature type="region of interest" description="Disordered" evidence="1">
    <location>
        <begin position="145"/>
        <end position="172"/>
    </location>
</feature>
<gene>
    <name evidence="3" type="ORF">DFH07DRAFT_942304</name>
</gene>
<keyword evidence="2" id="KW-0472">Membrane</keyword>
<feature type="region of interest" description="Disordered" evidence="1">
    <location>
        <begin position="1"/>
        <end position="89"/>
    </location>
</feature>
<comment type="caution">
    <text evidence="3">The sequence shown here is derived from an EMBL/GenBank/DDBJ whole genome shotgun (WGS) entry which is preliminary data.</text>
</comment>
<evidence type="ECO:0008006" key="5">
    <source>
        <dbReference type="Google" id="ProtNLM"/>
    </source>
</evidence>
<proteinExistence type="predicted"/>
<evidence type="ECO:0000256" key="2">
    <source>
        <dbReference type="SAM" id="Phobius"/>
    </source>
</evidence>
<name>A0AAD7IS49_9AGAR</name>
<sequence length="172" mass="17823">MSTPSQFSAQSSTIASASRSPSISQRPTSQAIVSSGTTSATSSSSKFPSSSSVRQPTTTSSSSASFPLSTSISPSSSSQAQSRPSTSAKITGTASHQTVIIAAATASIAGVIVLLGLGFFIYCGRRSRRNQPHLITSQRRPILPENSTLADYSDKDWKDTARSTAGSGWPSE</sequence>
<evidence type="ECO:0000256" key="1">
    <source>
        <dbReference type="SAM" id="MobiDB-lite"/>
    </source>
</evidence>
<evidence type="ECO:0000313" key="4">
    <source>
        <dbReference type="Proteomes" id="UP001215280"/>
    </source>
</evidence>
<dbReference type="Proteomes" id="UP001215280">
    <property type="component" value="Unassembled WGS sequence"/>
</dbReference>
<dbReference type="EMBL" id="JARJLG010000091">
    <property type="protein sequence ID" value="KAJ7748189.1"/>
    <property type="molecule type" value="Genomic_DNA"/>
</dbReference>
<protein>
    <recommendedName>
        <fullName evidence="5">Mid2 domain-containing protein</fullName>
    </recommendedName>
</protein>
<feature type="non-terminal residue" evidence="3">
    <location>
        <position position="1"/>
    </location>
</feature>
<evidence type="ECO:0000313" key="3">
    <source>
        <dbReference type="EMBL" id="KAJ7748189.1"/>
    </source>
</evidence>
<feature type="compositionally biased region" description="Low complexity" evidence="1">
    <location>
        <begin position="34"/>
        <end position="88"/>
    </location>
</feature>
<accession>A0AAD7IS49</accession>
<feature type="transmembrane region" description="Helical" evidence="2">
    <location>
        <begin position="99"/>
        <end position="123"/>
    </location>
</feature>
<keyword evidence="2" id="KW-0812">Transmembrane</keyword>
<dbReference type="AlphaFoldDB" id="A0AAD7IS49"/>
<keyword evidence="4" id="KW-1185">Reference proteome</keyword>
<feature type="compositionally biased region" description="Basic and acidic residues" evidence="1">
    <location>
        <begin position="152"/>
        <end position="161"/>
    </location>
</feature>
<organism evidence="3 4">
    <name type="scientific">Mycena maculata</name>
    <dbReference type="NCBI Taxonomy" id="230809"/>
    <lineage>
        <taxon>Eukaryota</taxon>
        <taxon>Fungi</taxon>
        <taxon>Dikarya</taxon>
        <taxon>Basidiomycota</taxon>
        <taxon>Agaricomycotina</taxon>
        <taxon>Agaricomycetes</taxon>
        <taxon>Agaricomycetidae</taxon>
        <taxon>Agaricales</taxon>
        <taxon>Marasmiineae</taxon>
        <taxon>Mycenaceae</taxon>
        <taxon>Mycena</taxon>
    </lineage>
</organism>
<keyword evidence="2" id="KW-1133">Transmembrane helix</keyword>